<dbReference type="InterPro" id="IPR013762">
    <property type="entry name" value="Integrase-like_cat_sf"/>
</dbReference>
<name>A0ABP7T215_9BACT</name>
<evidence type="ECO:0000256" key="1">
    <source>
        <dbReference type="ARBA" id="ARBA00008857"/>
    </source>
</evidence>
<dbReference type="CDD" id="cd01185">
    <property type="entry name" value="INTN1_C_like"/>
    <property type="match status" value="1"/>
</dbReference>
<dbReference type="SUPFAM" id="SSF56349">
    <property type="entry name" value="DNA breaking-rejoining enzymes"/>
    <property type="match status" value="1"/>
</dbReference>
<evidence type="ECO:0000313" key="6">
    <source>
        <dbReference type="Proteomes" id="UP001500567"/>
    </source>
</evidence>
<keyword evidence="3" id="KW-0233">DNA recombination</keyword>
<dbReference type="RefSeq" id="WP_345075140.1">
    <property type="nucleotide sequence ID" value="NZ_BAABDJ010000040.1"/>
</dbReference>
<organism evidence="5 6">
    <name type="scientific">Hymenobacter fastidiosus</name>
    <dbReference type="NCBI Taxonomy" id="486264"/>
    <lineage>
        <taxon>Bacteria</taxon>
        <taxon>Pseudomonadati</taxon>
        <taxon>Bacteroidota</taxon>
        <taxon>Cytophagia</taxon>
        <taxon>Cytophagales</taxon>
        <taxon>Hymenobacteraceae</taxon>
        <taxon>Hymenobacter</taxon>
    </lineage>
</organism>
<protein>
    <submittedName>
        <fullName evidence="5">Site-specific integrase</fullName>
    </submittedName>
</protein>
<evidence type="ECO:0000313" key="5">
    <source>
        <dbReference type="EMBL" id="GAA4019807.1"/>
    </source>
</evidence>
<keyword evidence="2" id="KW-0238">DNA-binding</keyword>
<reference evidence="6" key="1">
    <citation type="journal article" date="2019" name="Int. J. Syst. Evol. Microbiol.">
        <title>The Global Catalogue of Microorganisms (GCM) 10K type strain sequencing project: providing services to taxonomists for standard genome sequencing and annotation.</title>
        <authorList>
            <consortium name="The Broad Institute Genomics Platform"/>
            <consortium name="The Broad Institute Genome Sequencing Center for Infectious Disease"/>
            <person name="Wu L."/>
            <person name="Ma J."/>
        </authorList>
    </citation>
    <scope>NUCLEOTIDE SEQUENCE [LARGE SCALE GENOMIC DNA]</scope>
    <source>
        <strain evidence="6">JCM 17224</strain>
    </source>
</reference>
<gene>
    <name evidence="5" type="ORF">GCM10022408_37450</name>
</gene>
<dbReference type="InterPro" id="IPR025269">
    <property type="entry name" value="SAM-like_dom"/>
</dbReference>
<proteinExistence type="inferred from homology"/>
<keyword evidence="6" id="KW-1185">Reference proteome</keyword>
<evidence type="ECO:0000256" key="3">
    <source>
        <dbReference type="ARBA" id="ARBA00023172"/>
    </source>
</evidence>
<dbReference type="PANTHER" id="PTHR30349:SF64">
    <property type="entry name" value="PROPHAGE INTEGRASE INTD-RELATED"/>
    <property type="match status" value="1"/>
</dbReference>
<dbReference type="Gene3D" id="1.10.150.130">
    <property type="match status" value="1"/>
</dbReference>
<evidence type="ECO:0000256" key="2">
    <source>
        <dbReference type="ARBA" id="ARBA00023125"/>
    </source>
</evidence>
<evidence type="ECO:0000259" key="4">
    <source>
        <dbReference type="PROSITE" id="PS51898"/>
    </source>
</evidence>
<dbReference type="InterPro" id="IPR002104">
    <property type="entry name" value="Integrase_catalytic"/>
</dbReference>
<accession>A0ABP7T215</accession>
<dbReference type="Pfam" id="PF13102">
    <property type="entry name" value="Phage_int_SAM_5"/>
    <property type="match status" value="1"/>
</dbReference>
<comment type="caution">
    <text evidence="5">The sequence shown here is derived from an EMBL/GenBank/DDBJ whole genome shotgun (WGS) entry which is preliminary data.</text>
</comment>
<dbReference type="PROSITE" id="PS51898">
    <property type="entry name" value="TYR_RECOMBINASE"/>
    <property type="match status" value="1"/>
</dbReference>
<dbReference type="Gene3D" id="1.10.443.10">
    <property type="entry name" value="Intergrase catalytic core"/>
    <property type="match status" value="1"/>
</dbReference>
<dbReference type="Pfam" id="PF00589">
    <property type="entry name" value="Phage_integrase"/>
    <property type="match status" value="1"/>
</dbReference>
<dbReference type="InterPro" id="IPR050090">
    <property type="entry name" value="Tyrosine_recombinase_XerCD"/>
</dbReference>
<sequence>MATLKTYLKEPAATGPTPLFFMLSANGRRSKVYTGISVPPSHWLAQEQRIRTVFAAAEVKDKAERKRLAEEYDSLNQRLDMMRGNLLAYHRDQLTNRVLPTAEQLRAVVEPKEAETPIVEETPQVLADFAGFIERACLTKQAATVKSFRTTLRHLTRFWASTPEGRRKQALTYEDLTADFGHSFTQHLLKIALISDNSISKQVSLLKQFLRDATSRERHTNQAFIYWKWAKHDTPIIALTAAELRQLEAFPLPEGHYLANVRALFLLSSYTGLRFSDVKGLRPENDKGDCLRLTTQKTRHALTIPVSPKARRILDDLWAGRVHTITNQKFNVFIKDLCNRAGLDEPTEWLVWRAGVRESTIHPKYKLISSHSGRKTFASIAVAGGMPIPVIMKAGGWRSYKSMSRYIDVQEGHQQAEFEKLWGEIGSN</sequence>
<dbReference type="Proteomes" id="UP001500567">
    <property type="component" value="Unassembled WGS sequence"/>
</dbReference>
<feature type="domain" description="Tyr recombinase" evidence="4">
    <location>
        <begin position="234"/>
        <end position="419"/>
    </location>
</feature>
<dbReference type="InterPro" id="IPR010998">
    <property type="entry name" value="Integrase_recombinase_N"/>
</dbReference>
<dbReference type="InterPro" id="IPR011010">
    <property type="entry name" value="DNA_brk_join_enz"/>
</dbReference>
<dbReference type="EMBL" id="BAABDJ010000040">
    <property type="protein sequence ID" value="GAA4019807.1"/>
    <property type="molecule type" value="Genomic_DNA"/>
</dbReference>
<dbReference type="PANTHER" id="PTHR30349">
    <property type="entry name" value="PHAGE INTEGRASE-RELATED"/>
    <property type="match status" value="1"/>
</dbReference>
<comment type="similarity">
    <text evidence="1">Belongs to the 'phage' integrase family.</text>
</comment>